<dbReference type="InterPro" id="IPR001261">
    <property type="entry name" value="ArgE/DapE_CS"/>
</dbReference>
<evidence type="ECO:0000256" key="2">
    <source>
        <dbReference type="ARBA" id="ARBA00022723"/>
    </source>
</evidence>
<dbReference type="Pfam" id="PF07687">
    <property type="entry name" value="M20_dimer"/>
    <property type="match status" value="1"/>
</dbReference>
<dbReference type="PANTHER" id="PTHR43808">
    <property type="entry name" value="ACETYLORNITHINE DEACETYLASE"/>
    <property type="match status" value="1"/>
</dbReference>
<dbReference type="InterPro" id="IPR050072">
    <property type="entry name" value="Peptidase_M20A"/>
</dbReference>
<dbReference type="InterPro" id="IPR011650">
    <property type="entry name" value="Peptidase_M20_dimer"/>
</dbReference>
<dbReference type="SUPFAM" id="SSF53187">
    <property type="entry name" value="Zn-dependent exopeptidases"/>
    <property type="match status" value="1"/>
</dbReference>
<dbReference type="Pfam" id="PF01546">
    <property type="entry name" value="Peptidase_M20"/>
    <property type="match status" value="1"/>
</dbReference>
<keyword evidence="2" id="KW-0479">Metal-binding</keyword>
<keyword evidence="3" id="KW-0378">Hydrolase</keyword>
<dbReference type="RefSeq" id="WP_136963091.1">
    <property type="nucleotide sequence ID" value="NZ_CP039690.1"/>
</dbReference>
<dbReference type="EMBL" id="CP039690">
    <property type="protein sequence ID" value="QCI67662.1"/>
    <property type="molecule type" value="Genomic_DNA"/>
</dbReference>
<evidence type="ECO:0000256" key="3">
    <source>
        <dbReference type="ARBA" id="ARBA00022801"/>
    </source>
</evidence>
<accession>A0A4D7BIJ6</accession>
<proteinExistence type="predicted"/>
<keyword evidence="4" id="KW-0862">Zinc</keyword>
<dbReference type="InterPro" id="IPR036264">
    <property type="entry name" value="Bact_exopeptidase_dim_dom"/>
</dbReference>
<dbReference type="Proteomes" id="UP000298781">
    <property type="component" value="Chromosome"/>
</dbReference>
<evidence type="ECO:0000256" key="1">
    <source>
        <dbReference type="ARBA" id="ARBA00001947"/>
    </source>
</evidence>
<dbReference type="KEGG" id="pstg:E8M01_27610"/>
<dbReference type="PROSITE" id="PS00758">
    <property type="entry name" value="ARGE_DAPE_CPG2_1"/>
    <property type="match status" value="1"/>
</dbReference>
<evidence type="ECO:0000313" key="6">
    <source>
        <dbReference type="EMBL" id="QCI67662.1"/>
    </source>
</evidence>
<dbReference type="OrthoDB" id="9809784at2"/>
<keyword evidence="7" id="KW-1185">Reference proteome</keyword>
<evidence type="ECO:0000313" key="7">
    <source>
        <dbReference type="Proteomes" id="UP000298781"/>
    </source>
</evidence>
<evidence type="ECO:0000256" key="4">
    <source>
        <dbReference type="ARBA" id="ARBA00022833"/>
    </source>
</evidence>
<dbReference type="Gene3D" id="3.40.630.10">
    <property type="entry name" value="Zn peptidases"/>
    <property type="match status" value="2"/>
</dbReference>
<organism evidence="6 7">
    <name type="scientific">Phreatobacter stygius</name>
    <dbReference type="NCBI Taxonomy" id="1940610"/>
    <lineage>
        <taxon>Bacteria</taxon>
        <taxon>Pseudomonadati</taxon>
        <taxon>Pseudomonadota</taxon>
        <taxon>Alphaproteobacteria</taxon>
        <taxon>Hyphomicrobiales</taxon>
        <taxon>Phreatobacteraceae</taxon>
        <taxon>Phreatobacter</taxon>
    </lineage>
</organism>
<dbReference type="AlphaFoldDB" id="A0A4D7BIJ6"/>
<dbReference type="GO" id="GO:0046872">
    <property type="term" value="F:metal ion binding"/>
    <property type="evidence" value="ECO:0007669"/>
    <property type="project" value="UniProtKB-KW"/>
</dbReference>
<dbReference type="SUPFAM" id="SSF55031">
    <property type="entry name" value="Bacterial exopeptidase dimerisation domain"/>
    <property type="match status" value="1"/>
</dbReference>
<dbReference type="InterPro" id="IPR002933">
    <property type="entry name" value="Peptidase_M20"/>
</dbReference>
<dbReference type="Gene3D" id="3.30.70.360">
    <property type="match status" value="1"/>
</dbReference>
<name>A0A4D7BIJ6_9HYPH</name>
<protein>
    <submittedName>
        <fullName evidence="6">M20 family metallopeptidase</fullName>
    </submittedName>
</protein>
<dbReference type="GO" id="GO:0016787">
    <property type="term" value="F:hydrolase activity"/>
    <property type="evidence" value="ECO:0007669"/>
    <property type="project" value="UniProtKB-KW"/>
</dbReference>
<feature type="domain" description="Peptidase M20 dimerisation" evidence="5">
    <location>
        <begin position="190"/>
        <end position="292"/>
    </location>
</feature>
<reference evidence="6 7" key="1">
    <citation type="submission" date="2019-04" db="EMBL/GenBank/DDBJ databases">
        <title>Phreatobacter aquaticus sp. nov.</title>
        <authorList>
            <person name="Choi A."/>
        </authorList>
    </citation>
    <scope>NUCLEOTIDE SEQUENCE [LARGE SCALE GENOMIC DNA]</scope>
    <source>
        <strain evidence="6 7">KCTC 52518</strain>
    </source>
</reference>
<sequence length="411" mass="43722">MQNAAAKEKIIAVIEADDAIAFTRDLVRIPSIFPREAECAALLADQYRACGLDVVLQEVEPGRPNVIGTLAGHGESPRLLIEGHTDVVALGDEAKWTVDPWGGEIIDGRLYGRGASDMKSGLAAAAIAARAIVRAGIKLNGTLQLAGFIDEENMMSGVRHFVREGGAKGLGAAITTEPTFGLGIGTCFCGRTRADITFLGQPGHAGIPPGSTVGKNAVHMAWRLIKAVNETVPPHQPHNLYGPSHWQVVSITGGDLNEATIPETCTVRIDARPVPGHDAASIWRYVDDLLAEFRRDDPSIETRVRLVEDYGTSSWSTDPEADIVRATQAAYRAVVNRDSPLNRVTQIPPGSGHTLKVSTDVHHIAALGIPCLNIGAGGANAHMADEYVDVEDIPLLAKILALTAIDYLGVV</sequence>
<evidence type="ECO:0000259" key="5">
    <source>
        <dbReference type="Pfam" id="PF07687"/>
    </source>
</evidence>
<comment type="cofactor">
    <cofactor evidence="1">
        <name>Zn(2+)</name>
        <dbReference type="ChEBI" id="CHEBI:29105"/>
    </cofactor>
</comment>
<gene>
    <name evidence="6" type="ORF">E8M01_27610</name>
</gene>